<dbReference type="GeneID" id="80517917"/>
<proteinExistence type="predicted"/>
<dbReference type="EMBL" id="MF405918">
    <property type="protein sequence ID" value="QKU34588.1"/>
    <property type="molecule type" value="Genomic_DNA"/>
</dbReference>
<dbReference type="RefSeq" id="YP_010781226.1">
    <property type="nucleotide sequence ID" value="NC_075038.1"/>
</dbReference>
<accession>A0A6N1NS61</accession>
<dbReference type="KEGG" id="vg:80517917"/>
<reference evidence="1" key="2">
    <citation type="journal article" date="2018" name="Nat. Commun.">
        <title>Tailed giant Tupanvirus possesses the most complete translational apparatus of the known virosphere.</title>
        <authorList>
            <person name="Abrahao J."/>
            <person name="Silva L."/>
            <person name="Silva L.S."/>
            <person name="Khalil J.Y.B."/>
            <person name="Rodrigues R."/>
            <person name="Arantes T."/>
            <person name="Assis F."/>
            <person name="Boratto P."/>
            <person name="Andrade M."/>
            <person name="Kroon E.G."/>
            <person name="Ribeiro B."/>
            <person name="Bergier I."/>
            <person name="Seligmann H."/>
            <person name="Ghigo E."/>
            <person name="Colson P."/>
            <person name="Levasseur A."/>
            <person name="Kroemer G."/>
            <person name="Raoult D."/>
            <person name="La Scola B."/>
        </authorList>
    </citation>
    <scope>NUCLEOTIDE SEQUENCE [LARGE SCALE GENOMIC DNA]</scope>
    <source>
        <strain evidence="1">Deep ocean</strain>
    </source>
</reference>
<evidence type="ECO:0000313" key="1">
    <source>
        <dbReference type="EMBL" id="QKU34588.1"/>
    </source>
</evidence>
<reference evidence="1" key="1">
    <citation type="submission" date="2017-06" db="EMBL/GenBank/DDBJ databases">
        <authorList>
            <person name="Assis F.L."/>
            <person name="Abrahao J.S."/>
            <person name="Silva L."/>
            <person name="Khalil J.B."/>
            <person name="Rodrigues R."/>
            <person name="Silva L.S."/>
            <person name="Boratto P."/>
            <person name="Andrade M."/>
            <person name="Kroon E.G."/>
            <person name="Ribeiro B."/>
            <person name="Bergier I."/>
            <person name="Seligmann H."/>
            <person name="Ghigo E."/>
            <person name="Colson P."/>
            <person name="Levasseur A."/>
            <person name="Raoult D."/>
            <person name="Scola B.L."/>
        </authorList>
    </citation>
    <scope>NUCLEOTIDE SEQUENCE</scope>
    <source>
        <strain evidence="1">Deep ocean</strain>
    </source>
</reference>
<protein>
    <submittedName>
        <fullName evidence="1">Uncharacterized protein</fullName>
    </submittedName>
</protein>
<name>A0A6N1NS61_9VIRU</name>
<organism evidence="1">
    <name type="scientific">Tupanvirus deep ocean</name>
    <dbReference type="NCBI Taxonomy" id="2126984"/>
    <lineage>
        <taxon>Viruses</taxon>
        <taxon>Varidnaviria</taxon>
        <taxon>Bamfordvirae</taxon>
        <taxon>Nucleocytoviricota</taxon>
        <taxon>Megaviricetes</taxon>
        <taxon>Imitervirales</taxon>
        <taxon>Mimiviridae</taxon>
        <taxon>Megamimivirinae</taxon>
        <taxon>Tupanvirus</taxon>
        <taxon>Tupanvirus altamarinense</taxon>
    </lineage>
</organism>
<sequence>MAAAVLFYTQENSERDAIISGMNKENDKNNEKLMHLNNNNKKGVHYGYMWYYEYYYDGLYFNEYKIYDTSDDINKIITGIQNVLIWAVENKKITNFMVYQVEDVDPRLVSYNIIKSSNYPWFKIKINGKSKNICDFFCDPNGNKSLYMQVYPHLNFLNDYNKYVENIESLDNAKLKDTYEQVFNKKASFIFNKRSKILKHLTEQKKFELIETYKK</sequence>